<proteinExistence type="predicted"/>
<gene>
    <name evidence="2" type="ORF">CA615_07805</name>
</gene>
<dbReference type="EMBL" id="NGJK01000093">
    <property type="protein sequence ID" value="RAP02434.1"/>
    <property type="molecule type" value="Genomic_DNA"/>
</dbReference>
<feature type="transmembrane region" description="Helical" evidence="1">
    <location>
        <begin position="12"/>
        <end position="30"/>
    </location>
</feature>
<accession>A0A328Q0F0</accession>
<keyword evidence="1" id="KW-0812">Transmembrane</keyword>
<dbReference type="AlphaFoldDB" id="A0A328Q0F0"/>
<evidence type="ECO:0000256" key="1">
    <source>
        <dbReference type="SAM" id="Phobius"/>
    </source>
</evidence>
<protein>
    <submittedName>
        <fullName evidence="2">Uncharacterized protein</fullName>
    </submittedName>
</protein>
<dbReference type="RefSeq" id="WP_048059784.1">
    <property type="nucleotide sequence ID" value="NZ_LR698975.1"/>
</dbReference>
<reference evidence="2 3" key="1">
    <citation type="submission" date="2017-05" db="EMBL/GenBank/DDBJ databases">
        <title>Host range expansion of the Methanosphaera genus to humans and monogastric animals involves recent and extensive reduction in genome content.</title>
        <authorList>
            <person name="Hoedt E.C."/>
            <person name="Volmer J.G."/>
            <person name="Parks D.H."/>
            <person name="Rosewarne C.P."/>
            <person name="Denman S.E."/>
            <person name="Mcsweeney C.S."/>
            <person name="O Cuiv P."/>
            <person name="Hugenholtz P."/>
            <person name="Tyson G.W."/>
            <person name="Morrison M."/>
        </authorList>
    </citation>
    <scope>NUCLEOTIDE SEQUENCE [LARGE SCALE GENOMIC DNA]</scope>
    <source>
        <strain evidence="2 3">PA5</strain>
    </source>
</reference>
<keyword evidence="1" id="KW-1133">Transmembrane helix</keyword>
<keyword evidence="1" id="KW-0472">Membrane</keyword>
<name>A0A328Q0F0_9EURY</name>
<evidence type="ECO:0000313" key="3">
    <source>
        <dbReference type="Proteomes" id="UP000248557"/>
    </source>
</evidence>
<comment type="caution">
    <text evidence="2">The sequence shown here is derived from an EMBL/GenBank/DDBJ whole genome shotgun (WGS) entry which is preliminary data.</text>
</comment>
<dbReference type="GeneID" id="3855407"/>
<organism evidence="2 3">
    <name type="scientific">Methanosphaera stadtmanae</name>
    <dbReference type="NCBI Taxonomy" id="2317"/>
    <lineage>
        <taxon>Archaea</taxon>
        <taxon>Methanobacteriati</taxon>
        <taxon>Methanobacteriota</taxon>
        <taxon>Methanomada group</taxon>
        <taxon>Methanobacteria</taxon>
        <taxon>Methanobacteriales</taxon>
        <taxon>Methanobacteriaceae</taxon>
        <taxon>Methanosphaera</taxon>
    </lineage>
</organism>
<dbReference type="Proteomes" id="UP000248557">
    <property type="component" value="Unassembled WGS sequence"/>
</dbReference>
<evidence type="ECO:0000313" key="2">
    <source>
        <dbReference type="EMBL" id="RAP02434.1"/>
    </source>
</evidence>
<sequence length="282" mass="32917">MNSKGQLIITELILYIIIIVICISMILYIFNTINNNQVMILDNRMTNQILEDTMDTLIMSEGTPSNWDNLSDKDIKTIGLRKNSLSYQISYNKLSKLKNNTDLIDDFFPKGLSYSLIVYPKNNPKNQEYIAGEYSLENRNNIYSKEVPIIIDYGYDIYTIKSHKYMNYCPYNHNNSSSIWQCKPFSINRTSMYNGIFYMVSNNETNYILSNTYNQQVNNTVSNKKNINQEVESLLNSESDTIYIHINTNTTSYLVYDENNLEKYLDSIYDPEIYILKLSISN</sequence>